<evidence type="ECO:0000313" key="3">
    <source>
        <dbReference type="EMBL" id="PHQ47896.1"/>
    </source>
</evidence>
<accession>A0A2G1X9K1</accession>
<evidence type="ECO:0000256" key="2">
    <source>
        <dbReference type="SAM" id="SignalP"/>
    </source>
</evidence>
<dbReference type="Proteomes" id="UP000222531">
    <property type="component" value="Unassembled WGS sequence"/>
</dbReference>
<dbReference type="EMBL" id="NHZO01000168">
    <property type="protein sequence ID" value="PHQ47896.1"/>
    <property type="molecule type" value="Genomic_DNA"/>
</dbReference>
<comment type="caution">
    <text evidence="3">The sequence shown here is derived from an EMBL/GenBank/DDBJ whole genome shotgun (WGS) entry which is preliminary data.</text>
</comment>
<evidence type="ECO:0000313" key="4">
    <source>
        <dbReference type="Proteomes" id="UP000222531"/>
    </source>
</evidence>
<dbReference type="OrthoDB" id="3631190at2"/>
<proteinExistence type="predicted"/>
<keyword evidence="2" id="KW-0732">Signal</keyword>
<dbReference type="RefSeq" id="WP_099202417.1">
    <property type="nucleotide sequence ID" value="NZ_NHZO01000168.1"/>
</dbReference>
<reference evidence="3 4" key="1">
    <citation type="journal article" date="2017" name="Biochemistry">
        <title>Identification of the Biosynthetic Pathway for the Antibiotic Bicyclomycin.</title>
        <authorList>
            <person name="Patteson J."/>
            <person name="Cai W."/>
            <person name="Johnson R.A."/>
            <person name="Santa Maria K."/>
            <person name="Li B."/>
        </authorList>
    </citation>
    <scope>NUCLEOTIDE SEQUENCE [LARGE SCALE GENOMIC DNA]</scope>
    <source>
        <strain evidence="3 4">ATCC 21532</strain>
    </source>
</reference>
<keyword evidence="4" id="KW-1185">Reference proteome</keyword>
<feature type="chain" id="PRO_5044380786" description="Tat pathway signal sequence domain protein" evidence="2">
    <location>
        <begin position="32"/>
        <end position="249"/>
    </location>
</feature>
<dbReference type="PROSITE" id="PS51318">
    <property type="entry name" value="TAT"/>
    <property type="match status" value="1"/>
</dbReference>
<organism evidence="3 4">
    <name type="scientific">Streptomyces cinnamoneus</name>
    <name type="common">Streptoverticillium cinnamoneum</name>
    <dbReference type="NCBI Taxonomy" id="53446"/>
    <lineage>
        <taxon>Bacteria</taxon>
        <taxon>Bacillati</taxon>
        <taxon>Actinomycetota</taxon>
        <taxon>Actinomycetes</taxon>
        <taxon>Kitasatosporales</taxon>
        <taxon>Streptomycetaceae</taxon>
        <taxon>Streptomyces</taxon>
        <taxon>Streptomyces cinnamoneus group</taxon>
    </lineage>
</organism>
<name>A0A2G1X9K1_STRCJ</name>
<protein>
    <recommendedName>
        <fullName evidence="5">Tat pathway signal sequence domain protein</fullName>
    </recommendedName>
</protein>
<evidence type="ECO:0008006" key="5">
    <source>
        <dbReference type="Google" id="ProtNLM"/>
    </source>
</evidence>
<dbReference type="InterPro" id="IPR006311">
    <property type="entry name" value="TAT_signal"/>
</dbReference>
<sequence>MSPTGITRRHALTAAAGITAAVSLASTGLLATPAAATPQPLNNDELKEALRRVGARRRRLLTSRPSANGWEMQKAADDGGDIVTRHVAGTGLNVSVRMGDPETVLVHVIRRFHYEIDTLGLHDEPNLLEGWVAPSAARDSRLPESNQASGTAVVIRPNFYPPGVRGGFTTAQQLIIRDIVADTEGVVRWGGDDRRPYEGLFYLIVPPGDARLARVAAKIRTWDDTPGAGAGVVPDVTEPSRRRQAARYR</sequence>
<feature type="region of interest" description="Disordered" evidence="1">
    <location>
        <begin position="226"/>
        <end position="249"/>
    </location>
</feature>
<dbReference type="AlphaFoldDB" id="A0A2G1X9K1"/>
<gene>
    <name evidence="3" type="ORF">BLA24_30795</name>
</gene>
<evidence type="ECO:0000256" key="1">
    <source>
        <dbReference type="SAM" id="MobiDB-lite"/>
    </source>
</evidence>
<feature type="signal peptide" evidence="2">
    <location>
        <begin position="1"/>
        <end position="31"/>
    </location>
</feature>